<dbReference type="AlphaFoldDB" id="A0A2K8UDZ1"/>
<protein>
    <recommendedName>
        <fullName evidence="4">PEP-CTERM protein-sorting domain-containing protein</fullName>
    </recommendedName>
</protein>
<feature type="signal peptide" evidence="1">
    <location>
        <begin position="1"/>
        <end position="23"/>
    </location>
</feature>
<evidence type="ECO:0000256" key="1">
    <source>
        <dbReference type="SAM" id="SignalP"/>
    </source>
</evidence>
<sequence length="254" mass="26406">MAKSFARTLAAGLAMLGVFGSGAAVATATISLTPGGPLTYNTSQSNQTLSLDFSVSLGAGATVDDVMVQFDNFVAYDPNVLKYKTASPITFGPALSSLSGTPPRPSLNALINANYTSLGTLDPSITGIGTPVAESGYYDGSLRVQMVIDQQGTFDIADLFAAQGPGPSLLFTIVFDVVTTQIGNSAIILLNDTSFVPDIAPPTYDSKYWDEGEKTPFYPTSNVVQVIVTDAPAPAPLALIAAGLIAMAARRRAR</sequence>
<organism evidence="2 3">
    <name type="scientific">Candidatus Thiodictyon syntrophicum</name>
    <dbReference type="NCBI Taxonomy" id="1166950"/>
    <lineage>
        <taxon>Bacteria</taxon>
        <taxon>Pseudomonadati</taxon>
        <taxon>Pseudomonadota</taxon>
        <taxon>Gammaproteobacteria</taxon>
        <taxon>Chromatiales</taxon>
        <taxon>Chromatiaceae</taxon>
        <taxon>Thiodictyon</taxon>
    </lineage>
</organism>
<dbReference type="EMBL" id="CP020370">
    <property type="protein sequence ID" value="AUB83782.1"/>
    <property type="molecule type" value="Genomic_DNA"/>
</dbReference>
<gene>
    <name evidence="2" type="ORF">THSYN_24385</name>
</gene>
<dbReference type="KEGG" id="tsy:THSYN_24385"/>
<keyword evidence="3" id="KW-1185">Reference proteome</keyword>
<name>A0A2K8UDZ1_9GAMM</name>
<evidence type="ECO:0000313" key="3">
    <source>
        <dbReference type="Proteomes" id="UP000232638"/>
    </source>
</evidence>
<evidence type="ECO:0008006" key="4">
    <source>
        <dbReference type="Google" id="ProtNLM"/>
    </source>
</evidence>
<keyword evidence="1" id="KW-0732">Signal</keyword>
<dbReference type="Proteomes" id="UP000232638">
    <property type="component" value="Chromosome"/>
</dbReference>
<dbReference type="RefSeq" id="WP_100921459.1">
    <property type="nucleotide sequence ID" value="NZ_CP020370.1"/>
</dbReference>
<evidence type="ECO:0000313" key="2">
    <source>
        <dbReference type="EMBL" id="AUB83782.1"/>
    </source>
</evidence>
<accession>A0A2K8UDZ1</accession>
<feature type="chain" id="PRO_5014959739" description="PEP-CTERM protein-sorting domain-containing protein" evidence="1">
    <location>
        <begin position="24"/>
        <end position="254"/>
    </location>
</feature>
<reference evidence="2 3" key="1">
    <citation type="submission" date="2017-03" db="EMBL/GenBank/DDBJ databases">
        <title>Complete genome sequence of Candidatus 'Thiodictyon syntrophicum' sp. nov. strain Cad16T, a photolithoautotroph purple sulfur bacterium isolated from an alpine meromictic lake.</title>
        <authorList>
            <person name="Luedin S.M."/>
            <person name="Pothier J.F."/>
            <person name="Danza F."/>
            <person name="Storelli N."/>
            <person name="Wittwer M."/>
            <person name="Tonolla M."/>
        </authorList>
    </citation>
    <scope>NUCLEOTIDE SEQUENCE [LARGE SCALE GENOMIC DNA]</scope>
    <source>
        <strain evidence="2 3">Cad16T</strain>
    </source>
</reference>
<proteinExistence type="predicted"/>